<dbReference type="Proteomes" id="UP000469452">
    <property type="component" value="Unassembled WGS sequence"/>
</dbReference>
<dbReference type="AlphaFoldDB" id="A0A6A5A2C7"/>
<sequence length="102" mass="11852">MVSLDQDRKVTYLTASYNRVLGYHEKKVVHDDVSMFDLMHPDDVARVRSELNRVTKYQDILGVPYQPKHSKGMYWKGELNARMCDQGIVLTTRVQRQPLAKA</sequence>
<feature type="domain" description="PAS" evidence="1">
    <location>
        <begin position="1"/>
        <end position="58"/>
    </location>
</feature>
<accession>A0A6A5A2C7</accession>
<evidence type="ECO:0000259" key="1">
    <source>
        <dbReference type="PROSITE" id="PS50112"/>
    </source>
</evidence>
<dbReference type="CDD" id="cd00130">
    <property type="entry name" value="PAS"/>
    <property type="match status" value="1"/>
</dbReference>
<gene>
    <name evidence="2" type="ORF">AaE_010288</name>
</gene>
<dbReference type="InterPro" id="IPR035965">
    <property type="entry name" value="PAS-like_dom_sf"/>
</dbReference>
<dbReference type="SUPFAM" id="SSF55785">
    <property type="entry name" value="PYP-like sensor domain (PAS domain)"/>
    <property type="match status" value="1"/>
</dbReference>
<dbReference type="EMBL" id="VJMI01016263">
    <property type="protein sequence ID" value="KAF0720659.1"/>
    <property type="molecule type" value="Genomic_DNA"/>
</dbReference>
<proteinExistence type="predicted"/>
<dbReference type="Pfam" id="PF08447">
    <property type="entry name" value="PAS_3"/>
    <property type="match status" value="1"/>
</dbReference>
<evidence type="ECO:0000313" key="2">
    <source>
        <dbReference type="EMBL" id="KAF0720659.1"/>
    </source>
</evidence>
<dbReference type="Gene3D" id="3.30.450.20">
    <property type="entry name" value="PAS domain"/>
    <property type="match status" value="1"/>
</dbReference>
<evidence type="ECO:0000313" key="3">
    <source>
        <dbReference type="Proteomes" id="UP000469452"/>
    </source>
</evidence>
<name>A0A6A5A2C7_APHAT</name>
<protein>
    <recommendedName>
        <fullName evidence="1">PAS domain-containing protein</fullName>
    </recommendedName>
</protein>
<dbReference type="InterPro" id="IPR013655">
    <property type="entry name" value="PAS_fold_3"/>
</dbReference>
<reference evidence="2 3" key="1">
    <citation type="submission" date="2019-06" db="EMBL/GenBank/DDBJ databases">
        <title>Genomics analysis of Aphanomyces spp. identifies a new class of oomycete effector associated with host adaptation.</title>
        <authorList>
            <person name="Gaulin E."/>
        </authorList>
    </citation>
    <scope>NUCLEOTIDE SEQUENCE [LARGE SCALE GENOMIC DNA]</scope>
    <source>
        <strain evidence="2 3">E</strain>
    </source>
</reference>
<comment type="caution">
    <text evidence="2">The sequence shown here is derived from an EMBL/GenBank/DDBJ whole genome shotgun (WGS) entry which is preliminary data.</text>
</comment>
<organism evidence="2 3">
    <name type="scientific">Aphanomyces astaci</name>
    <name type="common">Crayfish plague agent</name>
    <dbReference type="NCBI Taxonomy" id="112090"/>
    <lineage>
        <taxon>Eukaryota</taxon>
        <taxon>Sar</taxon>
        <taxon>Stramenopiles</taxon>
        <taxon>Oomycota</taxon>
        <taxon>Saprolegniomycetes</taxon>
        <taxon>Saprolegniales</taxon>
        <taxon>Verrucalvaceae</taxon>
        <taxon>Aphanomyces</taxon>
    </lineage>
</organism>
<dbReference type="PROSITE" id="PS50112">
    <property type="entry name" value="PAS"/>
    <property type="match status" value="1"/>
</dbReference>
<dbReference type="VEuPathDB" id="FungiDB:H257_15894"/>
<dbReference type="InterPro" id="IPR000014">
    <property type="entry name" value="PAS"/>
</dbReference>